<dbReference type="AlphaFoldDB" id="A0A382A4L5"/>
<proteinExistence type="predicted"/>
<name>A0A382A4L5_9ZZZZ</name>
<feature type="non-terminal residue" evidence="1">
    <location>
        <position position="32"/>
    </location>
</feature>
<reference evidence="1" key="1">
    <citation type="submission" date="2018-05" db="EMBL/GenBank/DDBJ databases">
        <authorList>
            <person name="Lanie J.A."/>
            <person name="Ng W.-L."/>
            <person name="Kazmierczak K.M."/>
            <person name="Andrzejewski T.M."/>
            <person name="Davidsen T.M."/>
            <person name="Wayne K.J."/>
            <person name="Tettelin H."/>
            <person name="Glass J.I."/>
            <person name="Rusch D."/>
            <person name="Podicherti R."/>
            <person name="Tsui H.-C.T."/>
            <person name="Winkler M.E."/>
        </authorList>
    </citation>
    <scope>NUCLEOTIDE SEQUENCE</scope>
</reference>
<evidence type="ECO:0000313" key="1">
    <source>
        <dbReference type="EMBL" id="SVA96309.1"/>
    </source>
</evidence>
<organism evidence="1">
    <name type="scientific">marine metagenome</name>
    <dbReference type="NCBI Taxonomy" id="408172"/>
    <lineage>
        <taxon>unclassified sequences</taxon>
        <taxon>metagenomes</taxon>
        <taxon>ecological metagenomes</taxon>
    </lineage>
</organism>
<dbReference type="EMBL" id="UINC01023840">
    <property type="protein sequence ID" value="SVA96309.1"/>
    <property type="molecule type" value="Genomic_DNA"/>
</dbReference>
<accession>A0A382A4L5</accession>
<gene>
    <name evidence="1" type="ORF">METZ01_LOCUS149163</name>
</gene>
<protein>
    <submittedName>
        <fullName evidence="1">Uncharacterized protein</fullName>
    </submittedName>
</protein>
<sequence>MTTHVEYIKRMLLSENGNGDSMDRIKVIAFID</sequence>